<gene>
    <name evidence="2" type="ORF">STURON_00535</name>
</gene>
<dbReference type="Pfam" id="PF13673">
    <property type="entry name" value="Acetyltransf_10"/>
    <property type="match status" value="1"/>
</dbReference>
<dbReference type="SUPFAM" id="SSF55729">
    <property type="entry name" value="Acyl-CoA N-acyltransferases (Nat)"/>
    <property type="match status" value="1"/>
</dbReference>
<organism evidence="2 3">
    <name type="scientific">Spiroplasma turonicum</name>
    <dbReference type="NCBI Taxonomy" id="216946"/>
    <lineage>
        <taxon>Bacteria</taxon>
        <taxon>Bacillati</taxon>
        <taxon>Mycoplasmatota</taxon>
        <taxon>Mollicutes</taxon>
        <taxon>Entomoplasmatales</taxon>
        <taxon>Spiroplasmataceae</taxon>
        <taxon>Spiroplasma</taxon>
    </lineage>
</organism>
<dbReference type="GO" id="GO:0016747">
    <property type="term" value="F:acyltransferase activity, transferring groups other than amino-acyl groups"/>
    <property type="evidence" value="ECO:0007669"/>
    <property type="project" value="InterPro"/>
</dbReference>
<dbReference type="InterPro" id="IPR016181">
    <property type="entry name" value="Acyl_CoA_acyltransferase"/>
</dbReference>
<dbReference type="STRING" id="216946.STURO_v1c05330"/>
<dbReference type="CDD" id="cd04301">
    <property type="entry name" value="NAT_SF"/>
    <property type="match status" value="1"/>
</dbReference>
<dbReference type="OrthoDB" id="9796171at2"/>
<feature type="domain" description="N-acetyltransferase" evidence="1">
    <location>
        <begin position="4"/>
        <end position="147"/>
    </location>
</feature>
<evidence type="ECO:0000313" key="3">
    <source>
        <dbReference type="Proteomes" id="UP000067243"/>
    </source>
</evidence>
<name>A0A0K1P655_9MOLU</name>
<dbReference type="KEGG" id="stur:STURON_00535"/>
<reference evidence="2 3" key="1">
    <citation type="journal article" date="2015" name="Genome Announc.">
        <title>Complete Genome Sequence of Spiroplasma turonicum Strain Tab4cT, a Parasite of a Horse Fly, Haematopota sp. (Diptera: Tabanidae).</title>
        <authorList>
            <person name="Davis R.E."/>
            <person name="Shao J."/>
            <person name="Zhao Y."/>
            <person name="Gasparich G.E."/>
            <person name="Gaynor B.J."/>
            <person name="Donofrio N."/>
        </authorList>
    </citation>
    <scope>NUCLEOTIDE SEQUENCE [LARGE SCALE GENOMIC DNA]</scope>
    <source>
        <strain evidence="2 3">Tab4c</strain>
    </source>
</reference>
<dbReference type="RefSeq" id="WP_075048372.1">
    <property type="nucleotide sequence ID" value="NZ_CP012328.1"/>
</dbReference>
<keyword evidence="2" id="KW-0808">Transferase</keyword>
<protein>
    <submittedName>
        <fullName evidence="2">Acetyltransferase, GNAT family protein</fullName>
    </submittedName>
</protein>
<dbReference type="Proteomes" id="UP000067243">
    <property type="component" value="Chromosome"/>
</dbReference>
<accession>A0A0K1P655</accession>
<dbReference type="EMBL" id="CP012328">
    <property type="protein sequence ID" value="AKU79781.1"/>
    <property type="molecule type" value="Genomic_DNA"/>
</dbReference>
<dbReference type="AlphaFoldDB" id="A0A0K1P655"/>
<evidence type="ECO:0000313" key="2">
    <source>
        <dbReference type="EMBL" id="AKU79781.1"/>
    </source>
</evidence>
<dbReference type="PROSITE" id="PS51186">
    <property type="entry name" value="GNAT"/>
    <property type="match status" value="1"/>
</dbReference>
<dbReference type="Gene3D" id="3.40.630.30">
    <property type="match status" value="1"/>
</dbReference>
<evidence type="ECO:0000259" key="1">
    <source>
        <dbReference type="PROSITE" id="PS51186"/>
    </source>
</evidence>
<dbReference type="PATRIC" id="fig|216946.3.peg.537"/>
<keyword evidence="3" id="KW-1185">Reference proteome</keyword>
<dbReference type="InterPro" id="IPR000182">
    <property type="entry name" value="GNAT_dom"/>
</dbReference>
<sequence length="150" mass="17724">MEGINFRAVFNVDNKLFFDALLVRKKVFVDEQNVDITEEIDDFDDKAYHVVGYLLNEAVCCARIYSNDNKWYWGRIAVLGKYRGKKIGNKLMDFLKDFSKKELSLHEVYIHAQNYAVNFYEKNGFKKISDVYMDTNIEHVDMKLLIENED</sequence>
<proteinExistence type="predicted"/>